<keyword evidence="1" id="KW-0223">Dioxygenase</keyword>
<protein>
    <submittedName>
        <fullName evidence="1">Ectoine hydroxylase-related dioxygenase (Phytanoyl-CoA dioxygenase family)</fullName>
    </submittedName>
</protein>
<keyword evidence="1" id="KW-0560">Oxidoreductase</keyword>
<dbReference type="RefSeq" id="WP_179750353.1">
    <property type="nucleotide sequence ID" value="NZ_JACCBU010000001.1"/>
</dbReference>
<dbReference type="GO" id="GO:0005506">
    <property type="term" value="F:iron ion binding"/>
    <property type="evidence" value="ECO:0007669"/>
    <property type="project" value="UniProtKB-ARBA"/>
</dbReference>
<evidence type="ECO:0000313" key="1">
    <source>
        <dbReference type="EMBL" id="NYE70701.1"/>
    </source>
</evidence>
<gene>
    <name evidence="1" type="ORF">BKA15_002030</name>
</gene>
<dbReference type="GO" id="GO:0016706">
    <property type="term" value="F:2-oxoglutarate-dependent dioxygenase activity"/>
    <property type="evidence" value="ECO:0007669"/>
    <property type="project" value="UniProtKB-ARBA"/>
</dbReference>
<dbReference type="Gene3D" id="2.60.120.620">
    <property type="entry name" value="q2cbj1_9rhob like domain"/>
    <property type="match status" value="1"/>
</dbReference>
<dbReference type="SUPFAM" id="SSF51197">
    <property type="entry name" value="Clavaminate synthase-like"/>
    <property type="match status" value="1"/>
</dbReference>
<comment type="caution">
    <text evidence="1">The sequence shown here is derived from an EMBL/GenBank/DDBJ whole genome shotgun (WGS) entry which is preliminary data.</text>
</comment>
<reference evidence="1 2" key="1">
    <citation type="submission" date="2020-07" db="EMBL/GenBank/DDBJ databases">
        <title>Sequencing the genomes of 1000 actinobacteria strains.</title>
        <authorList>
            <person name="Klenk H.-P."/>
        </authorList>
    </citation>
    <scope>NUCLEOTIDE SEQUENCE [LARGE SCALE GENOMIC DNA]</scope>
    <source>
        <strain evidence="1 2">DSM 22083</strain>
    </source>
</reference>
<name>A0A7Y9I630_9ACTN</name>
<accession>A0A7Y9I630</accession>
<dbReference type="AlphaFoldDB" id="A0A7Y9I630"/>
<dbReference type="EMBL" id="JACCBU010000001">
    <property type="protein sequence ID" value="NYE70701.1"/>
    <property type="molecule type" value="Genomic_DNA"/>
</dbReference>
<proteinExistence type="predicted"/>
<dbReference type="PANTHER" id="PTHR20883:SF46">
    <property type="entry name" value="PHYTANOYL-COA HYDROXYLASE"/>
    <property type="match status" value="1"/>
</dbReference>
<dbReference type="Pfam" id="PF05721">
    <property type="entry name" value="PhyH"/>
    <property type="match status" value="1"/>
</dbReference>
<sequence length="254" mass="27609">MTTEQTAVRLDADQIAAFHRDGFLRLEALTTTAEVAALRTVYDQLFARGSAAFEAGDHLELGKLDDDGQETLPQILNPQKYAPELIEIQARANALAVARQLLGDEAAPAGDHAISKPPAHGAATPWHQDEAYWDPAYDHTALSIWMPLQEATVQNGCMQFVPGSHRGGVVPHTLVDPEAHALQLADPIADGVERVAVPLPPGGCTIHHCRTLHYAGPNTSQGTRRAYIMAFAVPPTRLETPHAYPWQRAEWSGQ</sequence>
<dbReference type="Proteomes" id="UP000569914">
    <property type="component" value="Unassembled WGS sequence"/>
</dbReference>
<evidence type="ECO:0000313" key="2">
    <source>
        <dbReference type="Proteomes" id="UP000569914"/>
    </source>
</evidence>
<organism evidence="1 2">
    <name type="scientific">Microlunatus parietis</name>
    <dbReference type="NCBI Taxonomy" id="682979"/>
    <lineage>
        <taxon>Bacteria</taxon>
        <taxon>Bacillati</taxon>
        <taxon>Actinomycetota</taxon>
        <taxon>Actinomycetes</taxon>
        <taxon>Propionibacteriales</taxon>
        <taxon>Propionibacteriaceae</taxon>
        <taxon>Microlunatus</taxon>
    </lineage>
</organism>
<dbReference type="PANTHER" id="PTHR20883">
    <property type="entry name" value="PHYTANOYL-COA DIOXYGENASE DOMAIN CONTAINING 1"/>
    <property type="match status" value="1"/>
</dbReference>
<dbReference type="InterPro" id="IPR008775">
    <property type="entry name" value="Phytyl_CoA_dOase-like"/>
</dbReference>
<keyword evidence="2" id="KW-1185">Reference proteome</keyword>